<dbReference type="RefSeq" id="WP_149815366.1">
    <property type="nucleotide sequence ID" value="NZ_VUOA01000005.1"/>
</dbReference>
<gene>
    <name evidence="1" type="ORF">F0L46_02070</name>
</gene>
<keyword evidence="2" id="KW-1185">Reference proteome</keyword>
<organism evidence="1 2">
    <name type="scientific">Salinarimonas soli</name>
    <dbReference type="NCBI Taxonomy" id="1638099"/>
    <lineage>
        <taxon>Bacteria</taxon>
        <taxon>Pseudomonadati</taxon>
        <taxon>Pseudomonadota</taxon>
        <taxon>Alphaproteobacteria</taxon>
        <taxon>Hyphomicrobiales</taxon>
        <taxon>Salinarimonadaceae</taxon>
        <taxon>Salinarimonas</taxon>
    </lineage>
</organism>
<dbReference type="AlphaFoldDB" id="A0A5B2VZ37"/>
<evidence type="ECO:0000313" key="2">
    <source>
        <dbReference type="Proteomes" id="UP000323142"/>
    </source>
</evidence>
<comment type="caution">
    <text evidence="1">The sequence shown here is derived from an EMBL/GenBank/DDBJ whole genome shotgun (WGS) entry which is preliminary data.</text>
</comment>
<dbReference type="OrthoDB" id="9784492at2"/>
<proteinExistence type="predicted"/>
<evidence type="ECO:0000313" key="1">
    <source>
        <dbReference type="EMBL" id="KAA2244054.1"/>
    </source>
</evidence>
<protein>
    <submittedName>
        <fullName evidence="1">Uncharacterized protein</fullName>
    </submittedName>
</protein>
<reference evidence="1 2" key="1">
    <citation type="submission" date="2019-09" db="EMBL/GenBank/DDBJ databases">
        <title>Salinarimonas rosea gen. nov., sp. nov., a new member of the a-2 subgroup of the Proteobacteria.</title>
        <authorList>
            <person name="Liu J."/>
        </authorList>
    </citation>
    <scope>NUCLEOTIDE SEQUENCE [LARGE SCALE GENOMIC DNA]</scope>
    <source>
        <strain evidence="1 2">BN140002</strain>
    </source>
</reference>
<name>A0A5B2VZ37_9HYPH</name>
<dbReference type="Proteomes" id="UP000323142">
    <property type="component" value="Unassembled WGS sequence"/>
</dbReference>
<reference evidence="1 2" key="2">
    <citation type="submission" date="2019-09" db="EMBL/GenBank/DDBJ databases">
        <authorList>
            <person name="Jin C."/>
        </authorList>
    </citation>
    <scope>NUCLEOTIDE SEQUENCE [LARGE SCALE GENOMIC DNA]</scope>
    <source>
        <strain evidence="1 2">BN140002</strain>
    </source>
</reference>
<sequence>MICINAGAYKRRDAWRRGRVSGALVVDLPGRPGSIRTNLLAALLSCLDRRSGRVPHELIFPHRSAPEIP</sequence>
<dbReference type="EMBL" id="VUOA01000005">
    <property type="protein sequence ID" value="KAA2244054.1"/>
    <property type="molecule type" value="Genomic_DNA"/>
</dbReference>
<accession>A0A5B2VZ37</accession>